<feature type="non-terminal residue" evidence="1">
    <location>
        <position position="1"/>
    </location>
</feature>
<proteinExistence type="predicted"/>
<protein>
    <submittedName>
        <fullName evidence="1">Uncharacterized protein</fullName>
    </submittedName>
</protein>
<name>A0A146G476_TERSA</name>
<evidence type="ECO:0000313" key="1">
    <source>
        <dbReference type="EMBL" id="GAT31606.1"/>
    </source>
</evidence>
<evidence type="ECO:0000313" key="2">
    <source>
        <dbReference type="Proteomes" id="UP000076023"/>
    </source>
</evidence>
<reference evidence="2" key="1">
    <citation type="journal article" date="2017" name="Genome Announc.">
        <title>Draft Genome Sequence of Terrimicrobium sacchariphilum NM-5T, a Facultative Anaerobic Soil Bacterium of the Class Spartobacteria.</title>
        <authorList>
            <person name="Qiu Y.L."/>
            <person name="Tourlousse D.M."/>
            <person name="Matsuura N."/>
            <person name="Ohashi A."/>
            <person name="Sekiguchi Y."/>
        </authorList>
    </citation>
    <scope>NUCLEOTIDE SEQUENCE [LARGE SCALE GENOMIC DNA]</scope>
    <source>
        <strain evidence="2">NM-5</strain>
    </source>
</reference>
<dbReference type="InParanoid" id="A0A146G476"/>
<keyword evidence="2" id="KW-1185">Reference proteome</keyword>
<dbReference type="EMBL" id="BDCO01000001">
    <property type="protein sequence ID" value="GAT31606.1"/>
    <property type="molecule type" value="Genomic_DNA"/>
</dbReference>
<accession>A0A146G476</accession>
<comment type="caution">
    <text evidence="1">The sequence shown here is derived from an EMBL/GenBank/DDBJ whole genome shotgun (WGS) entry which is preliminary data.</text>
</comment>
<dbReference type="Proteomes" id="UP000076023">
    <property type="component" value="Unassembled WGS sequence"/>
</dbReference>
<organism evidence="1 2">
    <name type="scientific">Terrimicrobium sacchariphilum</name>
    <dbReference type="NCBI Taxonomy" id="690879"/>
    <lineage>
        <taxon>Bacteria</taxon>
        <taxon>Pseudomonadati</taxon>
        <taxon>Verrucomicrobiota</taxon>
        <taxon>Terrimicrobiia</taxon>
        <taxon>Terrimicrobiales</taxon>
        <taxon>Terrimicrobiaceae</taxon>
        <taxon>Terrimicrobium</taxon>
    </lineage>
</organism>
<sequence length="25" mass="2837">RLSQAQWAGVYQLYRSTLGKDLGLL</sequence>
<gene>
    <name evidence="1" type="ORF">TSACC_1158</name>
</gene>
<dbReference type="AlphaFoldDB" id="A0A146G476"/>